<feature type="chain" id="PRO_5017982666" evidence="1">
    <location>
        <begin position="20"/>
        <end position="425"/>
    </location>
</feature>
<sequence length="425" mass="44248">MKKKLSLLGLLSFCSLAFSQVGINTQNPQGIFNVDGGKNNAATGVPTAAQQTDDFAVRADGSVGIGTTLPDPSAMLDITSVSKGLLAPRVALISNTDNTTIPSPATGLLVFNTGTAALTYVGYVFWNGTEWRTFSGSSLAPGTIGAILCDQVALTPDNYANGTPYNGTMSVAYTGGNGGIYPAQTITSTGVTGLTATLSAGSFAVGSGTVTYTVSGTPNATSPNIAHFALNIGGQTCDAQVGGGLSQGQARYWYGQMPGNVGSGGANAATSVADNYLSNYQTSTNQVPIIDGIRFDYYAITPTGTYGSISGIPRMVNVSGSNMMVTWSAFSSLQNYNEANIYLANGQFINLDDGIYDGVGLNSTTSSTPSSLATTRGDVIEIETVDVWVNNHWYRATYFPVVDNNNTTTLTDDIRKVAISVQRLK</sequence>
<keyword evidence="3" id="KW-1185">Reference proteome</keyword>
<dbReference type="RefSeq" id="WP_123870257.1">
    <property type="nucleotide sequence ID" value="NZ_CP033932.1"/>
</dbReference>
<evidence type="ECO:0000256" key="1">
    <source>
        <dbReference type="SAM" id="SignalP"/>
    </source>
</evidence>
<feature type="signal peptide" evidence="1">
    <location>
        <begin position="1"/>
        <end position="19"/>
    </location>
</feature>
<dbReference type="AlphaFoldDB" id="A0A3G6T7E2"/>
<dbReference type="Proteomes" id="UP000271193">
    <property type="component" value="Chromosome"/>
</dbReference>
<accession>A0A3G6T7E2</accession>
<evidence type="ECO:0000313" key="2">
    <source>
        <dbReference type="EMBL" id="AZB25215.1"/>
    </source>
</evidence>
<proteinExistence type="predicted"/>
<evidence type="ECO:0000313" key="3">
    <source>
        <dbReference type="Proteomes" id="UP000271193"/>
    </source>
</evidence>
<dbReference type="GeneID" id="99065494"/>
<keyword evidence="1" id="KW-0732">Signal</keyword>
<protein>
    <submittedName>
        <fullName evidence="2">Uncharacterized protein</fullName>
    </submittedName>
</protein>
<name>A0A3G6T7E2_9FLAO</name>
<organism evidence="2 3">
    <name type="scientific">Chryseobacterium bernardetii</name>
    <dbReference type="NCBI Taxonomy" id="1241978"/>
    <lineage>
        <taxon>Bacteria</taxon>
        <taxon>Pseudomonadati</taxon>
        <taxon>Bacteroidota</taxon>
        <taxon>Flavobacteriia</taxon>
        <taxon>Flavobacteriales</taxon>
        <taxon>Weeksellaceae</taxon>
        <taxon>Chryseobacterium group</taxon>
        <taxon>Chryseobacterium</taxon>
    </lineage>
</organism>
<dbReference type="KEGG" id="cben:EG339_11810"/>
<dbReference type="EMBL" id="CP033932">
    <property type="protein sequence ID" value="AZB25215.1"/>
    <property type="molecule type" value="Genomic_DNA"/>
</dbReference>
<reference evidence="3" key="1">
    <citation type="submission" date="2018-11" db="EMBL/GenBank/DDBJ databases">
        <title>Proposal to divide the Flavobacteriaceae and reorganize its genera based on Amino Acid Identity values calculated from whole genome sequences.</title>
        <authorList>
            <person name="Nicholson A.C."/>
            <person name="Gulvik C.A."/>
            <person name="Whitney A.M."/>
            <person name="Humrighouse B.W."/>
            <person name="Bell M."/>
            <person name="Holmes B."/>
            <person name="Steigerwalt A.G."/>
            <person name="Villarma A."/>
            <person name="Sheth M."/>
            <person name="Batra D."/>
            <person name="Pryor J."/>
            <person name="Bernardet J.-F."/>
            <person name="Hugo C."/>
            <person name="Kampfer P."/>
            <person name="Newman J."/>
            <person name="McQuiston J.R."/>
        </authorList>
    </citation>
    <scope>NUCLEOTIDE SEQUENCE [LARGE SCALE GENOMIC DNA]</scope>
    <source>
        <strain evidence="3">G0229</strain>
    </source>
</reference>
<gene>
    <name evidence="2" type="ORF">EG339_11810</name>
</gene>